<dbReference type="Pfam" id="PF01475">
    <property type="entry name" value="FUR"/>
    <property type="match status" value="1"/>
</dbReference>
<dbReference type="GO" id="GO:0045892">
    <property type="term" value="P:negative regulation of DNA-templated transcription"/>
    <property type="evidence" value="ECO:0007669"/>
    <property type="project" value="TreeGrafter"/>
</dbReference>
<evidence type="ECO:0000256" key="5">
    <source>
        <dbReference type="ARBA" id="ARBA00023125"/>
    </source>
</evidence>
<comment type="similarity">
    <text evidence="1">Belongs to the Fur family.</text>
</comment>
<evidence type="ECO:0000256" key="2">
    <source>
        <dbReference type="ARBA" id="ARBA00022491"/>
    </source>
</evidence>
<dbReference type="InterPro" id="IPR036388">
    <property type="entry name" value="WH-like_DNA-bd_sf"/>
</dbReference>
<dbReference type="GO" id="GO:1900376">
    <property type="term" value="P:regulation of secondary metabolite biosynthetic process"/>
    <property type="evidence" value="ECO:0007669"/>
    <property type="project" value="TreeGrafter"/>
</dbReference>
<dbReference type="CDD" id="cd07153">
    <property type="entry name" value="Fur_like"/>
    <property type="match status" value="1"/>
</dbReference>
<dbReference type="EMBL" id="BARS01004023">
    <property type="protein sequence ID" value="GAF71850.1"/>
    <property type="molecule type" value="Genomic_DNA"/>
</dbReference>
<evidence type="ECO:0000256" key="4">
    <source>
        <dbReference type="ARBA" id="ARBA00023015"/>
    </source>
</evidence>
<name>X0T6Y2_9ZZZZ</name>
<feature type="non-terminal residue" evidence="7">
    <location>
        <position position="127"/>
    </location>
</feature>
<evidence type="ECO:0000313" key="7">
    <source>
        <dbReference type="EMBL" id="GAF71850.1"/>
    </source>
</evidence>
<reference evidence="7" key="1">
    <citation type="journal article" date="2014" name="Front. Microbiol.">
        <title>High frequency of phylogenetically diverse reductive dehalogenase-homologous genes in deep subseafloor sedimentary metagenomes.</title>
        <authorList>
            <person name="Kawai M."/>
            <person name="Futagami T."/>
            <person name="Toyoda A."/>
            <person name="Takaki Y."/>
            <person name="Nishi S."/>
            <person name="Hori S."/>
            <person name="Arai W."/>
            <person name="Tsubouchi T."/>
            <person name="Morono Y."/>
            <person name="Uchiyama I."/>
            <person name="Ito T."/>
            <person name="Fujiyama A."/>
            <person name="Inagaki F."/>
            <person name="Takami H."/>
        </authorList>
    </citation>
    <scope>NUCLEOTIDE SEQUENCE</scope>
    <source>
        <strain evidence="7">Expedition CK06-06</strain>
    </source>
</reference>
<evidence type="ECO:0000256" key="1">
    <source>
        <dbReference type="ARBA" id="ARBA00007957"/>
    </source>
</evidence>
<dbReference type="AlphaFoldDB" id="X0T6Y2"/>
<organism evidence="7">
    <name type="scientific">marine sediment metagenome</name>
    <dbReference type="NCBI Taxonomy" id="412755"/>
    <lineage>
        <taxon>unclassified sequences</taxon>
        <taxon>metagenomes</taxon>
        <taxon>ecological metagenomes</taxon>
    </lineage>
</organism>
<dbReference type="SUPFAM" id="SSF46785">
    <property type="entry name" value="Winged helix' DNA-binding domain"/>
    <property type="match status" value="1"/>
</dbReference>
<sequence>MKNKKGLLEILREKGYRLTPQRMMVLEAIEASHDHVSAEEIHARARLQYPYINISTVYRTLELLKENGLVTETDLGGGRFLYHPAGKAQHHHLVCRKCGKVSDIDITVLDKIRDQLKARYGFDAELE</sequence>
<dbReference type="PANTHER" id="PTHR33202:SF7">
    <property type="entry name" value="FERRIC UPTAKE REGULATION PROTEIN"/>
    <property type="match status" value="1"/>
</dbReference>
<gene>
    <name evidence="7" type="ORF">S01H1_07842</name>
</gene>
<comment type="caution">
    <text evidence="7">The sequence shown here is derived from an EMBL/GenBank/DDBJ whole genome shotgun (WGS) entry which is preliminary data.</text>
</comment>
<dbReference type="InterPro" id="IPR002481">
    <property type="entry name" value="FUR"/>
</dbReference>
<accession>X0T6Y2</accession>
<keyword evidence="6" id="KW-0804">Transcription</keyword>
<evidence type="ECO:0000256" key="3">
    <source>
        <dbReference type="ARBA" id="ARBA00022833"/>
    </source>
</evidence>
<dbReference type="InterPro" id="IPR043135">
    <property type="entry name" value="Fur_C"/>
</dbReference>
<keyword evidence="2" id="KW-0678">Repressor</keyword>
<keyword evidence="3" id="KW-0862">Zinc</keyword>
<dbReference type="InterPro" id="IPR036390">
    <property type="entry name" value="WH_DNA-bd_sf"/>
</dbReference>
<dbReference type="GO" id="GO:0008270">
    <property type="term" value="F:zinc ion binding"/>
    <property type="evidence" value="ECO:0007669"/>
    <property type="project" value="TreeGrafter"/>
</dbReference>
<evidence type="ECO:0000256" key="6">
    <source>
        <dbReference type="ARBA" id="ARBA00023163"/>
    </source>
</evidence>
<dbReference type="Gene3D" id="1.10.10.10">
    <property type="entry name" value="Winged helix-like DNA-binding domain superfamily/Winged helix DNA-binding domain"/>
    <property type="match status" value="1"/>
</dbReference>
<evidence type="ECO:0008006" key="8">
    <source>
        <dbReference type="Google" id="ProtNLM"/>
    </source>
</evidence>
<proteinExistence type="inferred from homology"/>
<dbReference type="GO" id="GO:0003700">
    <property type="term" value="F:DNA-binding transcription factor activity"/>
    <property type="evidence" value="ECO:0007669"/>
    <property type="project" value="InterPro"/>
</dbReference>
<dbReference type="GO" id="GO:0000976">
    <property type="term" value="F:transcription cis-regulatory region binding"/>
    <property type="evidence" value="ECO:0007669"/>
    <property type="project" value="TreeGrafter"/>
</dbReference>
<keyword evidence="5" id="KW-0238">DNA-binding</keyword>
<protein>
    <recommendedName>
        <fullName evidence="8">Transcriptional repressor</fullName>
    </recommendedName>
</protein>
<keyword evidence="4" id="KW-0805">Transcription regulation</keyword>
<dbReference type="Gene3D" id="3.30.1490.190">
    <property type="match status" value="1"/>
</dbReference>
<dbReference type="PANTHER" id="PTHR33202">
    <property type="entry name" value="ZINC UPTAKE REGULATION PROTEIN"/>
    <property type="match status" value="1"/>
</dbReference>